<feature type="DNA-binding region" description="H-T-H motif" evidence="4">
    <location>
        <begin position="31"/>
        <end position="50"/>
    </location>
</feature>
<dbReference type="InterPro" id="IPR009057">
    <property type="entry name" value="Homeodomain-like_sf"/>
</dbReference>
<dbReference type="SUPFAM" id="SSF46689">
    <property type="entry name" value="Homeodomain-like"/>
    <property type="match status" value="1"/>
</dbReference>
<dbReference type="AlphaFoldDB" id="A0A6J4M6C8"/>
<evidence type="ECO:0000256" key="3">
    <source>
        <dbReference type="ARBA" id="ARBA00023163"/>
    </source>
</evidence>
<feature type="domain" description="HTH tetR-type" evidence="5">
    <location>
        <begin position="8"/>
        <end position="68"/>
    </location>
</feature>
<keyword evidence="3" id="KW-0804">Transcription</keyword>
<dbReference type="PRINTS" id="PR00455">
    <property type="entry name" value="HTHTETR"/>
</dbReference>
<dbReference type="NCBIfam" id="NF041196">
    <property type="entry name" value="ScbR_bind_reg"/>
    <property type="match status" value="1"/>
</dbReference>
<organism evidence="6">
    <name type="scientific">uncultured Nocardioidaceae bacterium</name>
    <dbReference type="NCBI Taxonomy" id="253824"/>
    <lineage>
        <taxon>Bacteria</taxon>
        <taxon>Bacillati</taxon>
        <taxon>Actinomycetota</taxon>
        <taxon>Actinomycetes</taxon>
        <taxon>Propionibacteriales</taxon>
        <taxon>Nocardioidaceae</taxon>
        <taxon>environmental samples</taxon>
    </lineage>
</organism>
<dbReference type="PANTHER" id="PTHR47506">
    <property type="entry name" value="TRANSCRIPTIONAL REGULATORY PROTEIN"/>
    <property type="match status" value="1"/>
</dbReference>
<dbReference type="SUPFAM" id="SSF48498">
    <property type="entry name" value="Tetracyclin repressor-like, C-terminal domain"/>
    <property type="match status" value="1"/>
</dbReference>
<dbReference type="InterPro" id="IPR001647">
    <property type="entry name" value="HTH_TetR"/>
</dbReference>
<dbReference type="InterPro" id="IPR047923">
    <property type="entry name" value="ArpA-like"/>
</dbReference>
<evidence type="ECO:0000313" key="6">
    <source>
        <dbReference type="EMBL" id="CAA9347208.1"/>
    </source>
</evidence>
<evidence type="ECO:0000256" key="1">
    <source>
        <dbReference type="ARBA" id="ARBA00023015"/>
    </source>
</evidence>
<keyword evidence="2 4" id="KW-0238">DNA-binding</keyword>
<proteinExistence type="predicted"/>
<dbReference type="EMBL" id="CADCUG010000120">
    <property type="protein sequence ID" value="CAA9347208.1"/>
    <property type="molecule type" value="Genomic_DNA"/>
</dbReference>
<evidence type="ECO:0000259" key="5">
    <source>
        <dbReference type="PROSITE" id="PS50977"/>
    </source>
</evidence>
<protein>
    <recommendedName>
        <fullName evidence="5">HTH tetR-type domain-containing protein</fullName>
    </recommendedName>
</protein>
<sequence length="214" mass="23321">MGRQARADETREAVLLAAATAFDQHGYDGTTLSEIVQIFGRSKGALYFHFDSKQEIARAVMAVQADDLPVLASGCAVQDLVDLTMHVGERLLTDVKLRAGVRLAIERASFVAPDASPYGLWIDVARQLLTTARADGELRPHIDPGAHAHLLIGAFTGIQLLSQVYSERTDLKRRLAVLWEALLPGMVVPEVLNRITVERADVRAGEVRSAREGA</sequence>
<dbReference type="Pfam" id="PF21935">
    <property type="entry name" value="TetR_C_45"/>
    <property type="match status" value="1"/>
</dbReference>
<dbReference type="PANTHER" id="PTHR47506:SF3">
    <property type="entry name" value="HTH-TYPE TRANSCRIPTIONAL REGULATOR LMRA"/>
    <property type="match status" value="1"/>
</dbReference>
<evidence type="ECO:0000256" key="2">
    <source>
        <dbReference type="ARBA" id="ARBA00023125"/>
    </source>
</evidence>
<dbReference type="PROSITE" id="PS50977">
    <property type="entry name" value="HTH_TETR_2"/>
    <property type="match status" value="1"/>
</dbReference>
<accession>A0A6J4M6C8</accession>
<gene>
    <name evidence="6" type="ORF">AVDCRST_MAG29-1972</name>
</gene>
<dbReference type="Gene3D" id="1.10.357.10">
    <property type="entry name" value="Tetracycline Repressor, domain 2"/>
    <property type="match status" value="1"/>
</dbReference>
<dbReference type="InterPro" id="IPR054126">
    <property type="entry name" value="CprB_TetR_C"/>
</dbReference>
<keyword evidence="1" id="KW-0805">Transcription regulation</keyword>
<name>A0A6J4M6C8_9ACTN</name>
<dbReference type="Pfam" id="PF00440">
    <property type="entry name" value="TetR_N"/>
    <property type="match status" value="1"/>
</dbReference>
<dbReference type="InterPro" id="IPR036271">
    <property type="entry name" value="Tet_transcr_reg_TetR-rel_C_sf"/>
</dbReference>
<dbReference type="GO" id="GO:0003677">
    <property type="term" value="F:DNA binding"/>
    <property type="evidence" value="ECO:0007669"/>
    <property type="project" value="UniProtKB-UniRule"/>
</dbReference>
<evidence type="ECO:0000256" key="4">
    <source>
        <dbReference type="PROSITE-ProRule" id="PRU00335"/>
    </source>
</evidence>
<reference evidence="6" key="1">
    <citation type="submission" date="2020-02" db="EMBL/GenBank/DDBJ databases">
        <authorList>
            <person name="Meier V. D."/>
        </authorList>
    </citation>
    <scope>NUCLEOTIDE SEQUENCE</scope>
    <source>
        <strain evidence="6">AVDCRST_MAG29</strain>
    </source>
</reference>